<feature type="repeat" description="TPR" evidence="1">
    <location>
        <begin position="207"/>
        <end position="240"/>
    </location>
</feature>
<dbReference type="Gene3D" id="1.25.40.10">
    <property type="entry name" value="Tetratricopeptide repeat domain"/>
    <property type="match status" value="3"/>
</dbReference>
<name>A0ABQ1QXE3_9FLAO</name>
<dbReference type="InterPro" id="IPR011990">
    <property type="entry name" value="TPR-like_helical_dom_sf"/>
</dbReference>
<reference evidence="3" key="1">
    <citation type="journal article" date="2019" name="Int. J. Syst. Evol. Microbiol.">
        <title>The Global Catalogue of Microorganisms (GCM) 10K type strain sequencing project: providing services to taxonomists for standard genome sequencing and annotation.</title>
        <authorList>
            <consortium name="The Broad Institute Genomics Platform"/>
            <consortium name="The Broad Institute Genome Sequencing Center for Infectious Disease"/>
            <person name="Wu L."/>
            <person name="Ma J."/>
        </authorList>
    </citation>
    <scope>NUCLEOTIDE SEQUENCE [LARGE SCALE GENOMIC DNA]</scope>
    <source>
        <strain evidence="3">CGMCC 1.12606</strain>
    </source>
</reference>
<dbReference type="PROSITE" id="PS50005">
    <property type="entry name" value="TPR"/>
    <property type="match status" value="1"/>
</dbReference>
<evidence type="ECO:0000256" key="1">
    <source>
        <dbReference type="PROSITE-ProRule" id="PRU00339"/>
    </source>
</evidence>
<evidence type="ECO:0008006" key="4">
    <source>
        <dbReference type="Google" id="ProtNLM"/>
    </source>
</evidence>
<keyword evidence="1" id="KW-0802">TPR repeat</keyword>
<protein>
    <recommendedName>
        <fullName evidence="4">Cell surface protein</fullName>
    </recommendedName>
</protein>
<sequence length="427" mass="49120">MKPYILLIILLAVISCQTETEFSSKSSDYEKFLSSESPKVTSKYFELWNSKIKADSLQLLSLGNVASEYARFFSENGNINYLKKAEKALTKAVEIAAVNRSGYMRALSRNYISQHRFKEALTLAESARDLGSGIRESQSLLFDIHMELGNYRLAERYLDSIRNISDFGYLIRAAKWNDHKGDLDTTIMLMEKAMQKAESANNRTLKIWSYSNIADYYGHAGRIADSYRYYLKTLELDPGNAYAKKGIAWIVFSHEKNGMEALRILNAIERTYASPDHYLLKYEIAQYSGLEEEAALYLDQYYNLVQNKAYGSMYTSHQVQFYIDETTNYQKALELAMQEVNNRATPETYSLLAYAYFNKGELQKAMEIVREHVDGKTYEPAVQLRLYEMYRTIGEKDRSVELEKAIVEARYELGPSAITKIESLARL</sequence>
<comment type="caution">
    <text evidence="2">The sequence shown here is derived from an EMBL/GenBank/DDBJ whole genome shotgun (WGS) entry which is preliminary data.</text>
</comment>
<dbReference type="Proteomes" id="UP000625780">
    <property type="component" value="Unassembled WGS sequence"/>
</dbReference>
<keyword evidence="3" id="KW-1185">Reference proteome</keyword>
<proteinExistence type="predicted"/>
<evidence type="ECO:0000313" key="3">
    <source>
        <dbReference type="Proteomes" id="UP000625780"/>
    </source>
</evidence>
<dbReference type="EMBL" id="BMFH01000001">
    <property type="protein sequence ID" value="GGD46986.1"/>
    <property type="molecule type" value="Genomic_DNA"/>
</dbReference>
<dbReference type="SUPFAM" id="SSF48452">
    <property type="entry name" value="TPR-like"/>
    <property type="match status" value="2"/>
</dbReference>
<organism evidence="2 3">
    <name type="scientific">Muriicola marianensis</name>
    <dbReference type="NCBI Taxonomy" id="1324801"/>
    <lineage>
        <taxon>Bacteria</taxon>
        <taxon>Pseudomonadati</taxon>
        <taxon>Bacteroidota</taxon>
        <taxon>Flavobacteriia</taxon>
        <taxon>Flavobacteriales</taxon>
        <taxon>Flavobacteriaceae</taxon>
        <taxon>Muriicola</taxon>
    </lineage>
</organism>
<gene>
    <name evidence="2" type="ORF">GCM10011361_12290</name>
</gene>
<dbReference type="RefSeq" id="WP_188369802.1">
    <property type="nucleotide sequence ID" value="NZ_BMFH01000001.1"/>
</dbReference>
<dbReference type="PROSITE" id="PS51257">
    <property type="entry name" value="PROKAR_LIPOPROTEIN"/>
    <property type="match status" value="1"/>
</dbReference>
<dbReference type="InterPro" id="IPR019734">
    <property type="entry name" value="TPR_rpt"/>
</dbReference>
<evidence type="ECO:0000313" key="2">
    <source>
        <dbReference type="EMBL" id="GGD46986.1"/>
    </source>
</evidence>
<dbReference type="SMART" id="SM00028">
    <property type="entry name" value="TPR"/>
    <property type="match status" value="2"/>
</dbReference>
<dbReference type="Pfam" id="PF13181">
    <property type="entry name" value="TPR_8"/>
    <property type="match status" value="1"/>
</dbReference>
<accession>A0ABQ1QXE3</accession>